<proteinExistence type="predicted"/>
<dbReference type="InterPro" id="IPR012334">
    <property type="entry name" value="Pectin_lyas_fold"/>
</dbReference>
<gene>
    <name evidence="2" type="ORF">FRUB_07749</name>
</gene>
<dbReference type="Gene3D" id="2.160.20.10">
    <property type="entry name" value="Single-stranded right-handed beta-helix, Pectin lyase-like"/>
    <property type="match status" value="1"/>
</dbReference>
<dbReference type="Pfam" id="PF17963">
    <property type="entry name" value="Big_9"/>
    <property type="match status" value="7"/>
</dbReference>
<organism evidence="2 3">
    <name type="scientific">Fimbriiglobus ruber</name>
    <dbReference type="NCBI Taxonomy" id="1908690"/>
    <lineage>
        <taxon>Bacteria</taxon>
        <taxon>Pseudomonadati</taxon>
        <taxon>Planctomycetota</taxon>
        <taxon>Planctomycetia</taxon>
        <taxon>Gemmatales</taxon>
        <taxon>Gemmataceae</taxon>
        <taxon>Fimbriiglobus</taxon>
    </lineage>
</organism>
<feature type="compositionally biased region" description="Pro residues" evidence="1">
    <location>
        <begin position="1642"/>
        <end position="1667"/>
    </location>
</feature>
<dbReference type="InterPro" id="IPR011050">
    <property type="entry name" value="Pectin_lyase_fold/virulence"/>
</dbReference>
<dbReference type="GO" id="GO:0009653">
    <property type="term" value="P:anatomical structure morphogenesis"/>
    <property type="evidence" value="ECO:0007669"/>
    <property type="project" value="TreeGrafter"/>
</dbReference>
<dbReference type="PANTHER" id="PTHR45739">
    <property type="entry name" value="MATRIX PROTEIN, PUTATIVE-RELATED"/>
    <property type="match status" value="1"/>
</dbReference>
<dbReference type="SUPFAM" id="SSF51126">
    <property type="entry name" value="Pectin lyase-like"/>
    <property type="match status" value="1"/>
</dbReference>
<accession>A0A225DN34</accession>
<dbReference type="Gene3D" id="2.60.40.10">
    <property type="entry name" value="Immunoglobulins"/>
    <property type="match status" value="1"/>
</dbReference>
<keyword evidence="3" id="KW-1185">Reference proteome</keyword>
<reference evidence="3" key="1">
    <citation type="submission" date="2017-06" db="EMBL/GenBank/DDBJ databases">
        <title>Genome analysis of Fimbriiglobus ruber SP5, the first member of the order Planctomycetales with confirmed chitinolytic capability.</title>
        <authorList>
            <person name="Ravin N.V."/>
            <person name="Rakitin A.L."/>
            <person name="Ivanova A.A."/>
            <person name="Beletsky A.V."/>
            <person name="Kulichevskaya I.S."/>
            <person name="Mardanov A.V."/>
            <person name="Dedysh S.N."/>
        </authorList>
    </citation>
    <scope>NUCLEOTIDE SEQUENCE [LARGE SCALE GENOMIC DNA]</scope>
    <source>
        <strain evidence="3">SP5</strain>
    </source>
</reference>
<dbReference type="EMBL" id="NIDE01000014">
    <property type="protein sequence ID" value="OWK38629.1"/>
    <property type="molecule type" value="Genomic_DNA"/>
</dbReference>
<dbReference type="PANTHER" id="PTHR45739:SF8">
    <property type="entry name" value="FRAS1-RELATED EXTRACELLULAR MATRIX PROTEIN 1"/>
    <property type="match status" value="1"/>
</dbReference>
<dbReference type="InterPro" id="IPR013783">
    <property type="entry name" value="Ig-like_fold"/>
</dbReference>
<dbReference type="InterPro" id="IPR051561">
    <property type="entry name" value="FRAS1_ECM"/>
</dbReference>
<dbReference type="InterPro" id="IPR059226">
    <property type="entry name" value="Choice_anch_Q_dom"/>
</dbReference>
<evidence type="ECO:0000256" key="1">
    <source>
        <dbReference type="SAM" id="MobiDB-lite"/>
    </source>
</evidence>
<comment type="caution">
    <text evidence="2">The sequence shown here is derived from an EMBL/GenBank/DDBJ whole genome shotgun (WGS) entry which is preliminary data.</text>
</comment>
<dbReference type="Gene3D" id="2.60.40.3440">
    <property type="match status" value="7"/>
</dbReference>
<evidence type="ECO:0000313" key="3">
    <source>
        <dbReference type="Proteomes" id="UP000214646"/>
    </source>
</evidence>
<protein>
    <submittedName>
        <fullName evidence="2">RTX toxin</fullName>
    </submittedName>
</protein>
<feature type="region of interest" description="Disordered" evidence="1">
    <location>
        <begin position="1627"/>
        <end position="1667"/>
    </location>
</feature>
<evidence type="ECO:0000313" key="2">
    <source>
        <dbReference type="EMBL" id="OWK38629.1"/>
    </source>
</evidence>
<sequence>MLVSMWRRWLNNQFPSAGVRARNSHSRHPKFRPRVEALEHRWVPATLVVNPSVPTDYQNISSAVNAAANGDTVLVAPGTYSGNNNTGIEISNNITIQSQTGAATTVIDLTNDDFFAELVGTTSAIQGFTIEHATFESAVLADGVADTISDCVFTSNDSELDEASAIELDQGTTTITNCEFQNNSSEDDGTVEASGANFIMNNCQFMNNSSAFDGTGGIYMNTGTGSITNCTFTGNTSGNDYGGAIYWLNGTLTIDQSTFTDNSSTAGGGAIFAAAEGINTPVNITRSTFIGNSAPAGGALYLAQSSGATTITATNSLFLNNTASADGAVAAFYPNGTTNTLNLINSSFYGNSVTGSGATGLFSGGTSRVNITNSILYGDHTPNVFSQASPVTSSSVQFSDVEGSGFAGVNGNISADPLYVKPGGGDLHILSTSPAIGAGTIGADIPAVDFDGNPRGNPPDMGAFEGAPTHFGISAPATATAGNAFTFTVTAEDIDNNPIINYGGTVHFTSSDGSAVLPADTTLTDGVGTFSATLDTAGGQTIAAADTVTSGLTGTSNTVTVSPGATTQLLVTVPDPAVSYSNYTTTVTAEDAFHNQTNYNGTVTFTSSDPSFINPGPLTLSNGIGSENGAALKTAGTQTVTATDTVNPSITGTATTTVVPGPMTGLGISWPDNATTGVPTSITVYARDLFGNVIPNYTGTVHFSSSDPNATLPADTTLTNGIGTFNVTFNTDGNQTITVTDTSNPSFTATTDQIVVIGLVTHLGVTAAPTTTPAGSQIQVTVAALDASDNEVSGYNGTIHFTSSDTAAGLPADQVGNGAYAVILSTVGSQTITVTDTADSSINGTSNLVTVTPAAATQFAISAPATVTAGTPFTFTVTALDPFGNVATGYTGTVHFDSTNGTASLPADATLTNGTGTFTATLNTAGIQTITATDTASSFSDTSGSITVTPVVTPRTADLAINATSIVIGGTGFDPDKANDSVTFSDGAAGTVTAATPTSLTIAFSTPPTGPGSLTVVVTTNTVDSGSPVQIATVIGIPTANAQSVNVSENTATAVTLTGTDPDAPPLPLTYTVTTNPTHGTLTGTAPNLTYTPDAGYFGPDSFQFTDANGTLTSAPATVTLTDIGTPAANAQSVTTAEGVAAAITLTGSDPNTPPRSLTYTVTVNPAHGTLSGTAPNLTYTPDAGYFGPDSFQFTDTNGTLTSTPATVTLTVVGTPTATAQSVTTAVGTATAVTLTGSDPNTPPRAMTYIVTANPVHGTLSGTAPNLTYTPDAGYFGTDSFQFKVNNGTADSIPATVSLAVINSPTADDQSVTLAEGGNAAITLTGADSNVPPLPLTYTVTVAPAHGTLSGTAPDLTYTPDAGYFGPDSFQFTDTNGTVTSTPAAVTFTVVGTPTANAQTVTTGLGTAAAVTLTGTDPNTPPLSLTYTITANPTHGTLSGTAPDLTYTPDAGYFGPDSFQFTDTNGTATSTPAAVTFTVVGIPTANAQTVTTAQGTAAAVTLTGTDPNTPPLSLAYTVTTGPSHGTLSGTAPDLTYTPDAGYFGPDSFQFTDTNGTTTSAPATVSLTIVGTPTATAQTETTAEGTAVAVTLTGTDPNTPPQSLTFTVTTGPAHGTLTGTGADLTYTPDAGYFGPIRSSSPTPTAPPPVPPPRCPSPSSARPPRPPRQ</sequence>
<dbReference type="NCBIfam" id="NF041518">
    <property type="entry name" value="choice_anch_Q"/>
    <property type="match status" value="1"/>
</dbReference>
<dbReference type="Proteomes" id="UP000214646">
    <property type="component" value="Unassembled WGS sequence"/>
</dbReference>
<name>A0A225DN34_9BACT</name>